<protein>
    <recommendedName>
        <fullName evidence="4">DDE Tnp4 domain-containing protein</fullName>
    </recommendedName>
</protein>
<feature type="region of interest" description="Disordered" evidence="1">
    <location>
        <begin position="115"/>
        <end position="134"/>
    </location>
</feature>
<evidence type="ECO:0008006" key="4">
    <source>
        <dbReference type="Google" id="ProtNLM"/>
    </source>
</evidence>
<organism evidence="2 3">
    <name type="scientific">Setaria italica</name>
    <name type="common">Foxtail millet</name>
    <name type="synonym">Panicum italicum</name>
    <dbReference type="NCBI Taxonomy" id="4555"/>
    <lineage>
        <taxon>Eukaryota</taxon>
        <taxon>Viridiplantae</taxon>
        <taxon>Streptophyta</taxon>
        <taxon>Embryophyta</taxon>
        <taxon>Tracheophyta</taxon>
        <taxon>Spermatophyta</taxon>
        <taxon>Magnoliopsida</taxon>
        <taxon>Liliopsida</taxon>
        <taxon>Poales</taxon>
        <taxon>Poaceae</taxon>
        <taxon>PACMAD clade</taxon>
        <taxon>Panicoideae</taxon>
        <taxon>Panicodae</taxon>
        <taxon>Paniceae</taxon>
        <taxon>Cenchrinae</taxon>
        <taxon>Setaria</taxon>
    </lineage>
</organism>
<keyword evidence="3" id="KW-1185">Reference proteome</keyword>
<dbReference type="AlphaFoldDB" id="K3ZAF2"/>
<dbReference type="Proteomes" id="UP000004995">
    <property type="component" value="Unassembled WGS sequence"/>
</dbReference>
<proteinExistence type="predicted"/>
<reference evidence="3" key="1">
    <citation type="journal article" date="2012" name="Nat. Biotechnol.">
        <title>Reference genome sequence of the model plant Setaria.</title>
        <authorList>
            <person name="Bennetzen J.L."/>
            <person name="Schmutz J."/>
            <person name="Wang H."/>
            <person name="Percifield R."/>
            <person name="Hawkins J."/>
            <person name="Pontaroli A.C."/>
            <person name="Estep M."/>
            <person name="Feng L."/>
            <person name="Vaughn J.N."/>
            <person name="Grimwood J."/>
            <person name="Jenkins J."/>
            <person name="Barry K."/>
            <person name="Lindquist E."/>
            <person name="Hellsten U."/>
            <person name="Deshpande S."/>
            <person name="Wang X."/>
            <person name="Wu X."/>
            <person name="Mitros T."/>
            <person name="Triplett J."/>
            <person name="Yang X."/>
            <person name="Ye C.Y."/>
            <person name="Mauro-Herrera M."/>
            <person name="Wang L."/>
            <person name="Li P."/>
            <person name="Sharma M."/>
            <person name="Sharma R."/>
            <person name="Ronald P.C."/>
            <person name="Panaud O."/>
            <person name="Kellogg E.A."/>
            <person name="Brutnell T.P."/>
            <person name="Doust A.N."/>
            <person name="Tuskan G.A."/>
            <person name="Rokhsar D."/>
            <person name="Devos K.M."/>
        </authorList>
    </citation>
    <scope>NUCLEOTIDE SEQUENCE [LARGE SCALE GENOMIC DNA]</scope>
    <source>
        <strain evidence="3">cv. Yugu1</strain>
    </source>
</reference>
<dbReference type="InParanoid" id="K3ZAF2"/>
<dbReference type="FunCoup" id="K3ZAF2">
    <property type="interactions" value="14"/>
</dbReference>
<reference evidence="2" key="2">
    <citation type="submission" date="2018-08" db="UniProtKB">
        <authorList>
            <consortium name="EnsemblPlants"/>
        </authorList>
    </citation>
    <scope>IDENTIFICATION</scope>
    <source>
        <strain evidence="2">Yugu1</strain>
    </source>
</reference>
<dbReference type="HOGENOM" id="CLU_1716403_0_0_1"/>
<evidence type="ECO:0000256" key="1">
    <source>
        <dbReference type="SAM" id="MobiDB-lite"/>
    </source>
</evidence>
<dbReference type="Gramene" id="KQL17159">
    <property type="protein sequence ID" value="KQL17159"/>
    <property type="gene ID" value="SETIT_023523mg"/>
</dbReference>
<name>K3ZAF2_SETIT</name>
<dbReference type="EMBL" id="AGNK02002116">
    <property type="status" value="NOT_ANNOTATED_CDS"/>
    <property type="molecule type" value="Genomic_DNA"/>
</dbReference>
<sequence length="153" mass="17191">MISVASALYLLVIRKVTLLFPHPVDCLMSCLLHLFLSALAGGMLGNTIKKRIHIERAIGVLKKRLLILKVGTFHPIENQFKIAAAAVAFHNIFRGQNGQEGWLNDQPEYIPTDQYVDMPEGDNNYPSEAESNDDSTLRDQIAHQMWAAYNNNN</sequence>
<dbReference type="EnsemblPlants" id="KQL17159">
    <property type="protein sequence ID" value="KQL17159"/>
    <property type="gene ID" value="SETIT_023523mg"/>
</dbReference>
<evidence type="ECO:0000313" key="3">
    <source>
        <dbReference type="Proteomes" id="UP000004995"/>
    </source>
</evidence>
<evidence type="ECO:0000313" key="2">
    <source>
        <dbReference type="EnsemblPlants" id="KQL17159"/>
    </source>
</evidence>
<accession>K3ZAF2</accession>